<sequence>MHQLRETQKPQRKGVERQHLRSFDQHYLRDDSVAKNNVGPQSNSGNFDQQTISLMQIDFANVDDVNEPVVDVGKQKVSVKNVPKYRMDKVNAGYVSDTEDPTRSKKWLHNTSRRCTD</sequence>
<name>A0A6N2AL21_SOLCI</name>
<evidence type="ECO:0000313" key="2">
    <source>
        <dbReference type="EMBL" id="TMW82360.1"/>
    </source>
</evidence>
<protein>
    <submittedName>
        <fullName evidence="2">Uncharacterized protein</fullName>
    </submittedName>
</protein>
<dbReference type="EMBL" id="RXGB01018829">
    <property type="protein sequence ID" value="TMW82360.1"/>
    <property type="molecule type" value="Genomic_DNA"/>
</dbReference>
<organism evidence="2">
    <name type="scientific">Solanum chilense</name>
    <name type="common">Tomato</name>
    <name type="synonym">Lycopersicon chilense</name>
    <dbReference type="NCBI Taxonomy" id="4083"/>
    <lineage>
        <taxon>Eukaryota</taxon>
        <taxon>Viridiplantae</taxon>
        <taxon>Streptophyta</taxon>
        <taxon>Embryophyta</taxon>
        <taxon>Tracheophyta</taxon>
        <taxon>Spermatophyta</taxon>
        <taxon>Magnoliopsida</taxon>
        <taxon>eudicotyledons</taxon>
        <taxon>Gunneridae</taxon>
        <taxon>Pentapetalae</taxon>
        <taxon>asterids</taxon>
        <taxon>lamiids</taxon>
        <taxon>Solanales</taxon>
        <taxon>Solanaceae</taxon>
        <taxon>Solanoideae</taxon>
        <taxon>Solaneae</taxon>
        <taxon>Solanum</taxon>
        <taxon>Solanum subgen. Lycopersicon</taxon>
    </lineage>
</organism>
<feature type="compositionally biased region" description="Basic and acidic residues" evidence="1">
    <location>
        <begin position="1"/>
        <end position="33"/>
    </location>
</feature>
<comment type="caution">
    <text evidence="2">The sequence shown here is derived from an EMBL/GenBank/DDBJ whole genome shotgun (WGS) entry which is preliminary data.</text>
</comment>
<feature type="region of interest" description="Disordered" evidence="1">
    <location>
        <begin position="94"/>
        <end position="117"/>
    </location>
</feature>
<feature type="compositionally biased region" description="Polar residues" evidence="1">
    <location>
        <begin position="34"/>
        <end position="47"/>
    </location>
</feature>
<reference evidence="2" key="1">
    <citation type="submission" date="2019-05" db="EMBL/GenBank/DDBJ databases">
        <title>The de novo reference genome and transcriptome assemblies of the wild tomato species Solanum chilense.</title>
        <authorList>
            <person name="Stam R."/>
            <person name="Nosenko T."/>
            <person name="Hoerger A.C."/>
            <person name="Stephan W."/>
            <person name="Seidel M.A."/>
            <person name="Kuhn J.M.M."/>
            <person name="Haberer G."/>
            <person name="Tellier A."/>
        </authorList>
    </citation>
    <scope>NUCLEOTIDE SEQUENCE</scope>
    <source>
        <tissue evidence="2">Mature leaves</tissue>
    </source>
</reference>
<proteinExistence type="predicted"/>
<feature type="region of interest" description="Disordered" evidence="1">
    <location>
        <begin position="1"/>
        <end position="47"/>
    </location>
</feature>
<gene>
    <name evidence="2" type="ORF">EJD97_006116</name>
</gene>
<evidence type="ECO:0000256" key="1">
    <source>
        <dbReference type="SAM" id="MobiDB-lite"/>
    </source>
</evidence>
<dbReference type="AlphaFoldDB" id="A0A6N2AL21"/>
<feature type="compositionally biased region" description="Basic residues" evidence="1">
    <location>
        <begin position="104"/>
        <end position="117"/>
    </location>
</feature>
<accession>A0A6N2AL21</accession>